<feature type="region of interest" description="Disordered" evidence="1">
    <location>
        <begin position="223"/>
        <end position="252"/>
    </location>
</feature>
<dbReference type="Proteomes" id="UP000324091">
    <property type="component" value="Chromosome 13"/>
</dbReference>
<feature type="compositionally biased region" description="Basic and acidic residues" evidence="1">
    <location>
        <begin position="32"/>
        <end position="59"/>
    </location>
</feature>
<dbReference type="PANTHER" id="PTHR45691">
    <property type="entry name" value="PROTEIN DIAPHANOUS"/>
    <property type="match status" value="1"/>
</dbReference>
<dbReference type="GO" id="GO:0005884">
    <property type="term" value="C:actin filament"/>
    <property type="evidence" value="ECO:0007669"/>
    <property type="project" value="TreeGrafter"/>
</dbReference>
<keyword evidence="3" id="KW-1185">Reference proteome</keyword>
<feature type="compositionally biased region" description="Low complexity" evidence="1">
    <location>
        <begin position="12"/>
        <end position="27"/>
    </location>
</feature>
<evidence type="ECO:0000256" key="1">
    <source>
        <dbReference type="SAM" id="MobiDB-lite"/>
    </source>
</evidence>
<reference evidence="2 3" key="1">
    <citation type="submission" date="2019-04" db="EMBL/GenBank/DDBJ databases">
        <title>Chromosome genome assembly for Takifugu flavidus.</title>
        <authorList>
            <person name="Xiao S."/>
        </authorList>
    </citation>
    <scope>NUCLEOTIDE SEQUENCE [LARGE SCALE GENOMIC DNA]</scope>
    <source>
        <strain evidence="2">HTHZ2018</strain>
        <tissue evidence="2">Muscle</tissue>
    </source>
</reference>
<dbReference type="GO" id="GO:0030041">
    <property type="term" value="P:actin filament polymerization"/>
    <property type="evidence" value="ECO:0007669"/>
    <property type="project" value="TreeGrafter"/>
</dbReference>
<sequence>MGCCFSVKKTSGQRSDSSSPSRSPPCGRRSKVTVELRQRTSARTQHEETEVFRNPKHGVDPTLESDPCVALPRLIAGGEQNAPDGSKPVRSTLVGPPSVAFVVNEASGDQQRPKVDPEPKRDVKEVEEVRVVKRARYQALQTKTHSCCSMCSFDDLGQGQNQCGATDEPGPSALLQTSVVSTPPPKPDAGLLQCLLVDQMLVFYTSSLTSCWCITIPPPGPDDGLLPTPPGPDYSLLPPPPGPDYSLIPTPPGPDYSILPPPSGPDYDLLPPPPGTDYSLLPTLPGPDYGLLLPPPGPDADLLQYLLVDQMLVYYNTSSCTSCWFITIPPPGLDDGLIPTPPGPDYSLLQTLPGPDYDLLPPPPGPDCDLFTPPPGPGYDLLPPPPGPDYDFLPPPPDDQMLVFYSTSLWTRCRFITIPLCGPDAGLLQYLLDQTMISYQLLLDQTLIYYHLFLDQRLVYYHLLLDQRLIYYHLLLDQS</sequence>
<feature type="region of interest" description="Disordered" evidence="1">
    <location>
        <begin position="1"/>
        <end position="65"/>
    </location>
</feature>
<dbReference type="EMBL" id="RHFK02000005">
    <property type="protein sequence ID" value="TWW76220.1"/>
    <property type="molecule type" value="Genomic_DNA"/>
</dbReference>
<gene>
    <name evidence="2" type="ORF">D4764_13G0008820</name>
</gene>
<evidence type="ECO:0000313" key="2">
    <source>
        <dbReference type="EMBL" id="TWW76220.1"/>
    </source>
</evidence>
<dbReference type="InterPro" id="IPR051412">
    <property type="entry name" value="Formin_Homology_Diaphanous_sf"/>
</dbReference>
<protein>
    <submittedName>
        <fullName evidence="2">Uncharacterized protein</fullName>
    </submittedName>
</protein>
<name>A0A5C6PDA4_9TELE</name>
<dbReference type="PANTHER" id="PTHR45691:SF6">
    <property type="entry name" value="PROTEIN DIAPHANOUS"/>
    <property type="match status" value="1"/>
</dbReference>
<proteinExistence type="predicted"/>
<organism evidence="2 3">
    <name type="scientific">Takifugu flavidus</name>
    <name type="common">sansaifugu</name>
    <dbReference type="NCBI Taxonomy" id="433684"/>
    <lineage>
        <taxon>Eukaryota</taxon>
        <taxon>Metazoa</taxon>
        <taxon>Chordata</taxon>
        <taxon>Craniata</taxon>
        <taxon>Vertebrata</taxon>
        <taxon>Euteleostomi</taxon>
        <taxon>Actinopterygii</taxon>
        <taxon>Neopterygii</taxon>
        <taxon>Teleostei</taxon>
        <taxon>Neoteleostei</taxon>
        <taxon>Acanthomorphata</taxon>
        <taxon>Eupercaria</taxon>
        <taxon>Tetraodontiformes</taxon>
        <taxon>Tetradontoidea</taxon>
        <taxon>Tetraodontidae</taxon>
        <taxon>Takifugu</taxon>
    </lineage>
</organism>
<feature type="region of interest" description="Disordered" evidence="1">
    <location>
        <begin position="75"/>
        <end position="94"/>
    </location>
</feature>
<accession>A0A5C6PDA4</accession>
<comment type="caution">
    <text evidence="2">The sequence shown here is derived from an EMBL/GenBank/DDBJ whole genome shotgun (WGS) entry which is preliminary data.</text>
</comment>
<dbReference type="AlphaFoldDB" id="A0A5C6PDA4"/>
<evidence type="ECO:0000313" key="3">
    <source>
        <dbReference type="Proteomes" id="UP000324091"/>
    </source>
</evidence>